<evidence type="ECO:0008006" key="3">
    <source>
        <dbReference type="Google" id="ProtNLM"/>
    </source>
</evidence>
<organism evidence="1 2">
    <name type="scientific">Paraeggerthella hongkongensis</name>
    <dbReference type="NCBI Taxonomy" id="230658"/>
    <lineage>
        <taxon>Bacteria</taxon>
        <taxon>Bacillati</taxon>
        <taxon>Actinomycetota</taxon>
        <taxon>Coriobacteriia</taxon>
        <taxon>Eggerthellales</taxon>
        <taxon>Eggerthellaceae</taxon>
        <taxon>Paraeggerthella</taxon>
    </lineage>
</organism>
<name>A0A3N0BBZ5_9ACTN</name>
<protein>
    <recommendedName>
        <fullName evidence="3">DNA-binding protein</fullName>
    </recommendedName>
</protein>
<gene>
    <name evidence="1" type="ORF">DMP08_06085</name>
</gene>
<sequence>MRGEDGAVKVIVSLDDGSFAAIESGALYAPIDEAARIAGVSYSVMSAWANDRTSPIPHIPVGRAKKLIRVSAISAYAEGKETATCR</sequence>
<comment type="caution">
    <text evidence="1">The sequence shown here is derived from an EMBL/GenBank/DDBJ whole genome shotgun (WGS) entry which is preliminary data.</text>
</comment>
<proteinExistence type="predicted"/>
<dbReference type="Proteomes" id="UP000278632">
    <property type="component" value="Unassembled WGS sequence"/>
</dbReference>
<keyword evidence="2" id="KW-1185">Reference proteome</keyword>
<dbReference type="EMBL" id="QICD01000009">
    <property type="protein sequence ID" value="RNL44758.1"/>
    <property type="molecule type" value="Genomic_DNA"/>
</dbReference>
<dbReference type="RefSeq" id="WP_123192060.1">
    <property type="nucleotide sequence ID" value="NZ_QICD01000009.1"/>
</dbReference>
<dbReference type="OrthoDB" id="5659783at2"/>
<reference evidence="2" key="1">
    <citation type="submission" date="2018-05" db="EMBL/GenBank/DDBJ databases">
        <title>Genome Sequencing of selected type strains of the family Eggerthellaceae.</title>
        <authorList>
            <person name="Danylec N."/>
            <person name="Stoll D.A."/>
            <person name="Doetsch A."/>
            <person name="Huch M."/>
        </authorList>
    </citation>
    <scope>NUCLEOTIDE SEQUENCE [LARGE SCALE GENOMIC DNA]</scope>
    <source>
        <strain evidence="2">DSM 16106</strain>
    </source>
</reference>
<evidence type="ECO:0000313" key="1">
    <source>
        <dbReference type="EMBL" id="RNL44758.1"/>
    </source>
</evidence>
<evidence type="ECO:0000313" key="2">
    <source>
        <dbReference type="Proteomes" id="UP000278632"/>
    </source>
</evidence>
<accession>A0A3N0BBZ5</accession>
<dbReference type="AlphaFoldDB" id="A0A3N0BBZ5"/>